<reference evidence="1 3" key="1">
    <citation type="journal article" date="2010" name="J. Bacteriol.">
        <title>Complete genome sequence of Halalkalicoccus jeotgali B3(T), an extremely halophilic archaeon.</title>
        <authorList>
            <person name="Roh S.W."/>
            <person name="Nam Y.D."/>
            <person name="Nam S.H."/>
            <person name="Choi S.H."/>
            <person name="Park H.S."/>
            <person name="Bae J.W."/>
        </authorList>
    </citation>
    <scope>NUCLEOTIDE SEQUENCE [LARGE SCALE GENOMIC DNA]</scope>
    <source>
        <strain evidence="1">B3</strain>
        <strain evidence="3">DSM 18796 / CECT 7217 / JCM 14584 / KCTC 4019 / B3</strain>
        <plasmid evidence="3">5</plasmid>
    </source>
</reference>
<dbReference type="Pfam" id="PF11848">
    <property type="entry name" value="DUF3368"/>
    <property type="match status" value="1"/>
</dbReference>
<dbReference type="PANTHER" id="PTHR39550:SF1">
    <property type="entry name" value="SLL0658 PROTEIN"/>
    <property type="match status" value="1"/>
</dbReference>
<proteinExistence type="predicted"/>
<sequence length="181" mass="20239">MSGRLPQTTVLDATVLSNYATSGSVEYLIDILPRAMVVTTVREELQQGYNAGYEFLGDALDLIVSDKPDDEYDIRDNTVIHLKRIHSSREKIDSNLDPGEADSLYHALINGRVLATDDRDARQLARELDVPVTGSLGILVRGIKQDKITVSTANEWLSEWQDAGYHSPVDDMRELSDKYTE</sequence>
<evidence type="ECO:0000313" key="1">
    <source>
        <dbReference type="EMBL" id="ADJ17253.1"/>
    </source>
</evidence>
<gene>
    <name evidence="1" type="ordered locus">HacjB3_19588</name>
    <name evidence="2" type="ORF">C497_00020</name>
</gene>
<evidence type="ECO:0000313" key="2">
    <source>
        <dbReference type="EMBL" id="ELY41940.1"/>
    </source>
</evidence>
<reference evidence="2 4" key="2">
    <citation type="journal article" date="2014" name="PLoS Genet.">
        <title>Phylogenetically driven sequencing of extremely halophilic archaea reveals strategies for static and dynamic osmo-response.</title>
        <authorList>
            <person name="Becker E.A."/>
            <person name="Seitzer P.M."/>
            <person name="Tritt A."/>
            <person name="Larsen D."/>
            <person name="Krusor M."/>
            <person name="Yao A.I."/>
            <person name="Wu D."/>
            <person name="Madern D."/>
            <person name="Eisen J.A."/>
            <person name="Darling A.E."/>
            <person name="Facciotti M.T."/>
        </authorList>
    </citation>
    <scope>NUCLEOTIDE SEQUENCE [LARGE SCALE GENOMIC DNA]</scope>
    <source>
        <strain evidence="2">B3</strain>
        <strain evidence="4">DSM 18796 / CECT 7217 / JCM 14584 / KCTC 4019 / B3</strain>
    </source>
</reference>
<dbReference type="Proteomes" id="UP000000390">
    <property type="component" value="Plasmid 5"/>
</dbReference>
<dbReference type="InterPro" id="IPR021799">
    <property type="entry name" value="PIN-like_prokaryotic"/>
</dbReference>
<geneLocation type="plasmid" evidence="1 3">
    <name>5</name>
</geneLocation>
<dbReference type="SUPFAM" id="SSF88723">
    <property type="entry name" value="PIN domain-like"/>
    <property type="match status" value="1"/>
</dbReference>
<evidence type="ECO:0008006" key="5">
    <source>
        <dbReference type="Google" id="ProtNLM"/>
    </source>
</evidence>
<dbReference type="AlphaFoldDB" id="D8JDA0"/>
<dbReference type="EMBL" id="CP002067">
    <property type="protein sequence ID" value="ADJ17253.1"/>
    <property type="molecule type" value="Genomic_DNA"/>
</dbReference>
<dbReference type="PANTHER" id="PTHR39550">
    <property type="entry name" value="SLL0658 PROTEIN"/>
    <property type="match status" value="1"/>
</dbReference>
<accession>D8JDA0</accession>
<keyword evidence="1" id="KW-0614">Plasmid</keyword>
<dbReference type="HOGENOM" id="CLU_115769_2_0_2"/>
<dbReference type="EMBL" id="AOHV01000001">
    <property type="protein sequence ID" value="ELY41940.1"/>
    <property type="molecule type" value="Genomic_DNA"/>
</dbReference>
<protein>
    <recommendedName>
        <fullName evidence="5">DUF3368 domain-containing protein</fullName>
    </recommendedName>
</protein>
<dbReference type="KEGG" id="hje:HacjB3_19588"/>
<organism evidence="1 3">
    <name type="scientific">Halalkalicoccus jeotgali (strain DSM 18796 / CECT 7217 / JCM 14584 / KCTC 4019 / B3)</name>
    <dbReference type="NCBI Taxonomy" id="795797"/>
    <lineage>
        <taxon>Archaea</taxon>
        <taxon>Methanobacteriati</taxon>
        <taxon>Methanobacteriota</taxon>
        <taxon>Stenosarchaea group</taxon>
        <taxon>Halobacteria</taxon>
        <taxon>Halobacteriales</taxon>
        <taxon>Halococcaceae</taxon>
        <taxon>Halalkalicoccus</taxon>
    </lineage>
</organism>
<name>D8JDA0_HALJB</name>
<keyword evidence="4" id="KW-1185">Reference proteome</keyword>
<dbReference type="InterPro" id="IPR029060">
    <property type="entry name" value="PIN-like_dom_sf"/>
</dbReference>
<evidence type="ECO:0000313" key="4">
    <source>
        <dbReference type="Proteomes" id="UP000011645"/>
    </source>
</evidence>
<dbReference type="OrthoDB" id="359097at2157"/>
<evidence type="ECO:0000313" key="3">
    <source>
        <dbReference type="Proteomes" id="UP000000390"/>
    </source>
</evidence>
<dbReference type="Proteomes" id="UP000011645">
    <property type="component" value="Unassembled WGS sequence"/>
</dbReference>
<dbReference type="eggNOG" id="arCOG00719">
    <property type="taxonomic scope" value="Archaea"/>
</dbReference>